<dbReference type="RefSeq" id="WP_283868320.1">
    <property type="nucleotide sequence ID" value="NZ_CP126101.1"/>
</dbReference>
<evidence type="ECO:0000313" key="3">
    <source>
        <dbReference type="Proteomes" id="UP001178322"/>
    </source>
</evidence>
<feature type="domain" description="FAD/NAD(P)-binding" evidence="1">
    <location>
        <begin position="5"/>
        <end position="127"/>
    </location>
</feature>
<dbReference type="AlphaFoldDB" id="A0AAX3WSI4"/>
<dbReference type="SUPFAM" id="SSF51905">
    <property type="entry name" value="FAD/NAD(P)-binding domain"/>
    <property type="match status" value="1"/>
</dbReference>
<sequence>MGIFECAIIGGGPAGLNAVLLLGRVNRSVALFDTKNEHLAFELQESISRNGNEAIEFMQAAKEKLNQYPTIHSIVSKNVRAIKQSDNKLFKIYTEDGQSFLAEKLLLTDGTEVQTDIPNIKQYYNKSIFTSHMAMAGN</sequence>
<organism evidence="2 3">
    <name type="scientific">Lysinibacillus pakistanensis</name>
    <dbReference type="NCBI Taxonomy" id="759811"/>
    <lineage>
        <taxon>Bacteria</taxon>
        <taxon>Bacillati</taxon>
        <taxon>Bacillota</taxon>
        <taxon>Bacilli</taxon>
        <taxon>Bacillales</taxon>
        <taxon>Bacillaceae</taxon>
        <taxon>Lysinibacillus</taxon>
    </lineage>
</organism>
<dbReference type="GO" id="GO:0016491">
    <property type="term" value="F:oxidoreductase activity"/>
    <property type="evidence" value="ECO:0007669"/>
    <property type="project" value="InterPro"/>
</dbReference>
<dbReference type="Proteomes" id="UP001178322">
    <property type="component" value="Chromosome"/>
</dbReference>
<reference evidence="2" key="1">
    <citation type="submission" date="2023-05" db="EMBL/GenBank/DDBJ databases">
        <title>Comparative genomics of Bacillaceae isolates and their secondary metabolite potential.</title>
        <authorList>
            <person name="Song L."/>
            <person name="Nielsen L.J."/>
            <person name="Mohite O."/>
            <person name="Xu X."/>
            <person name="Weber T."/>
            <person name="Kovacs A.T."/>
        </authorList>
    </citation>
    <scope>NUCLEOTIDE SEQUENCE</scope>
    <source>
        <strain evidence="2">LY1</strain>
    </source>
</reference>
<evidence type="ECO:0000259" key="1">
    <source>
        <dbReference type="Pfam" id="PF07992"/>
    </source>
</evidence>
<dbReference type="Gene3D" id="3.50.50.60">
    <property type="entry name" value="FAD/NAD(P)-binding domain"/>
    <property type="match status" value="1"/>
</dbReference>
<dbReference type="EMBL" id="CP126101">
    <property type="protein sequence ID" value="WHY49586.1"/>
    <property type="molecule type" value="Genomic_DNA"/>
</dbReference>
<name>A0AAX3WSI4_9BACI</name>
<evidence type="ECO:0000313" key="2">
    <source>
        <dbReference type="EMBL" id="WHY49586.1"/>
    </source>
</evidence>
<dbReference type="InterPro" id="IPR023753">
    <property type="entry name" value="FAD/NAD-binding_dom"/>
</dbReference>
<accession>A0AAX3WSI4</accession>
<gene>
    <name evidence="2" type="ORF">QNH24_14695</name>
</gene>
<dbReference type="InterPro" id="IPR036188">
    <property type="entry name" value="FAD/NAD-bd_sf"/>
</dbReference>
<proteinExistence type="predicted"/>
<protein>
    <submittedName>
        <fullName evidence="2">FAD-dependent oxidoreductase</fullName>
    </submittedName>
</protein>
<dbReference type="Pfam" id="PF07992">
    <property type="entry name" value="Pyr_redox_2"/>
    <property type="match status" value="1"/>
</dbReference>